<evidence type="ECO:0000256" key="1">
    <source>
        <dbReference type="ARBA" id="ARBA00001107"/>
    </source>
</evidence>
<dbReference type="GO" id="GO:0033499">
    <property type="term" value="P:galactose catabolic process via UDP-galactose, Leloir pathway"/>
    <property type="evidence" value="ECO:0007669"/>
    <property type="project" value="TreeGrafter"/>
</dbReference>
<dbReference type="GO" id="GO:0008108">
    <property type="term" value="F:UDP-glucose:hexose-1-phosphate uridylyltransferase activity"/>
    <property type="evidence" value="ECO:0007669"/>
    <property type="project" value="UniProtKB-EC"/>
</dbReference>
<evidence type="ECO:0000313" key="15">
    <source>
        <dbReference type="EMBL" id="CAB4715030.1"/>
    </source>
</evidence>
<keyword evidence="9" id="KW-0862">Zinc</keyword>
<protein>
    <recommendedName>
        <fullName evidence="12">UDP-glucose--hexose-1-phosphate uridylyltransferase</fullName>
        <ecNumber evidence="5">2.7.7.12</ecNumber>
    </recommendedName>
    <alternativeName>
        <fullName evidence="12">UDP-glucose--hexose-1-phosphate uridylyltransferase</fullName>
    </alternativeName>
</protein>
<dbReference type="Pfam" id="PF01087">
    <property type="entry name" value="GalP_UDP_transf"/>
    <property type="match status" value="1"/>
</dbReference>
<dbReference type="GO" id="GO:0005737">
    <property type="term" value="C:cytoplasm"/>
    <property type="evidence" value="ECO:0007669"/>
    <property type="project" value="TreeGrafter"/>
</dbReference>
<dbReference type="InterPro" id="IPR036265">
    <property type="entry name" value="HIT-like_sf"/>
</dbReference>
<evidence type="ECO:0000256" key="6">
    <source>
        <dbReference type="ARBA" id="ARBA00022679"/>
    </source>
</evidence>
<evidence type="ECO:0000256" key="2">
    <source>
        <dbReference type="ARBA" id="ARBA00001947"/>
    </source>
</evidence>
<evidence type="ECO:0000256" key="9">
    <source>
        <dbReference type="ARBA" id="ARBA00022833"/>
    </source>
</evidence>
<evidence type="ECO:0000259" key="13">
    <source>
        <dbReference type="Pfam" id="PF01087"/>
    </source>
</evidence>
<comment type="similarity">
    <text evidence="4">Belongs to the galactose-1-phosphate uridylyltransferase type 1 family.</text>
</comment>
<dbReference type="EMBL" id="CAEZXS010000261">
    <property type="protein sequence ID" value="CAB4715030.1"/>
    <property type="molecule type" value="Genomic_DNA"/>
</dbReference>
<keyword evidence="8" id="KW-0479">Metal-binding</keyword>
<keyword evidence="10" id="KW-0299">Galactose metabolism</keyword>
<reference evidence="15" key="1">
    <citation type="submission" date="2020-05" db="EMBL/GenBank/DDBJ databases">
        <authorList>
            <person name="Chiriac C."/>
            <person name="Salcher M."/>
            <person name="Ghai R."/>
            <person name="Kavagutti S V."/>
        </authorList>
    </citation>
    <scope>NUCLEOTIDE SEQUENCE</scope>
</reference>
<dbReference type="AlphaFoldDB" id="A0A6J6QTD2"/>
<evidence type="ECO:0000256" key="7">
    <source>
        <dbReference type="ARBA" id="ARBA00022695"/>
    </source>
</evidence>
<gene>
    <name evidence="15" type="ORF">UFOPK2582_01624</name>
    <name evidence="16" type="ORF">UFOPK4354_01676</name>
</gene>
<accession>A0A6J6QTD2</accession>
<organism evidence="15">
    <name type="scientific">freshwater metagenome</name>
    <dbReference type="NCBI Taxonomy" id="449393"/>
    <lineage>
        <taxon>unclassified sequences</taxon>
        <taxon>metagenomes</taxon>
        <taxon>ecological metagenomes</taxon>
    </lineage>
</organism>
<evidence type="ECO:0000256" key="8">
    <source>
        <dbReference type="ARBA" id="ARBA00022723"/>
    </source>
</evidence>
<dbReference type="SUPFAM" id="SSF54197">
    <property type="entry name" value="HIT-like"/>
    <property type="match status" value="2"/>
</dbReference>
<dbReference type="Pfam" id="PF02744">
    <property type="entry name" value="GalP_UDP_tr_C"/>
    <property type="match status" value="1"/>
</dbReference>
<evidence type="ECO:0000256" key="4">
    <source>
        <dbReference type="ARBA" id="ARBA00010951"/>
    </source>
</evidence>
<proteinExistence type="inferred from homology"/>
<dbReference type="EC" id="2.7.7.12" evidence="5"/>
<dbReference type="EMBL" id="CAFBQW010000235">
    <property type="protein sequence ID" value="CAB5068843.1"/>
    <property type="molecule type" value="Genomic_DNA"/>
</dbReference>
<comment type="catalytic activity">
    <reaction evidence="1">
        <text>alpha-D-galactose 1-phosphate + UDP-alpha-D-glucose = alpha-D-glucose 1-phosphate + UDP-alpha-D-galactose</text>
        <dbReference type="Rhea" id="RHEA:13989"/>
        <dbReference type="ChEBI" id="CHEBI:58336"/>
        <dbReference type="ChEBI" id="CHEBI:58601"/>
        <dbReference type="ChEBI" id="CHEBI:58885"/>
        <dbReference type="ChEBI" id="CHEBI:66914"/>
        <dbReference type="EC" id="2.7.7.12"/>
    </reaction>
</comment>
<dbReference type="InterPro" id="IPR019779">
    <property type="entry name" value="GalP_UDPtransf1_His-AS"/>
</dbReference>
<dbReference type="InterPro" id="IPR005850">
    <property type="entry name" value="GalP_Utransf_C"/>
</dbReference>
<name>A0A6J6QTD2_9ZZZZ</name>
<dbReference type="PANTHER" id="PTHR11943">
    <property type="entry name" value="GALACTOSE-1-PHOSPHATE URIDYLYLTRANSFERASE"/>
    <property type="match status" value="1"/>
</dbReference>
<keyword evidence="7" id="KW-0548">Nucleotidyltransferase</keyword>
<dbReference type="PROSITE" id="PS00117">
    <property type="entry name" value="GAL_P_UDP_TRANSF_I"/>
    <property type="match status" value="1"/>
</dbReference>
<dbReference type="UniPathway" id="UPA00214"/>
<evidence type="ECO:0000256" key="10">
    <source>
        <dbReference type="ARBA" id="ARBA00023144"/>
    </source>
</evidence>
<evidence type="ECO:0000313" key="16">
    <source>
        <dbReference type="EMBL" id="CAB5068843.1"/>
    </source>
</evidence>
<dbReference type="Gene3D" id="3.30.428.10">
    <property type="entry name" value="HIT-like"/>
    <property type="match status" value="2"/>
</dbReference>
<dbReference type="InterPro" id="IPR005849">
    <property type="entry name" value="GalP_Utransf_N"/>
</dbReference>
<evidence type="ECO:0000256" key="3">
    <source>
        <dbReference type="ARBA" id="ARBA00004947"/>
    </source>
</evidence>
<evidence type="ECO:0000256" key="5">
    <source>
        <dbReference type="ARBA" id="ARBA00012384"/>
    </source>
</evidence>
<feature type="domain" description="Galactose-1-phosphate uridyl transferase N-terminal" evidence="13">
    <location>
        <begin position="66"/>
        <end position="138"/>
    </location>
</feature>
<evidence type="ECO:0000259" key="14">
    <source>
        <dbReference type="Pfam" id="PF02744"/>
    </source>
</evidence>
<evidence type="ECO:0000256" key="11">
    <source>
        <dbReference type="ARBA" id="ARBA00023277"/>
    </source>
</evidence>
<dbReference type="InterPro" id="IPR001937">
    <property type="entry name" value="GalP_UDPtransf1"/>
</dbReference>
<comment type="pathway">
    <text evidence="3">Carbohydrate metabolism; galactose metabolism.</text>
</comment>
<keyword evidence="11" id="KW-0119">Carbohydrate metabolism</keyword>
<keyword evidence="6" id="KW-0808">Transferase</keyword>
<sequence length="295" mass="32073">MNDPNRPDLRIDPLSGAPTVIVSSRQGRPNLPDTGCPFCPGGLEAPEPYEVRWFVNRWPALPEDCCELLLYTPDHSAEFWSLGISGATRVVDLWAERTAALGARPDVDYVLIFENRGSEVGATIAHPHGQVYAFSAIPPVPQKELEDGVLEPSSIAAELLVSSSGDWLSWVPDAASYPYELRIAPRTQVGSLTDSDCDRIGLAAVLIDSLARLDQLFSEPMPYMMWIHQRPTDGGDWPAARVHLHITPLLRSAHTQRFVAAAELGSGITFNPVQPADAAAQLRACAGCDGTEVVR</sequence>
<dbReference type="PANTHER" id="PTHR11943:SF1">
    <property type="entry name" value="GALACTOSE-1-PHOSPHATE URIDYLYLTRANSFERASE"/>
    <property type="match status" value="1"/>
</dbReference>
<dbReference type="PIRSF" id="PIRSF000808">
    <property type="entry name" value="GalT"/>
    <property type="match status" value="1"/>
</dbReference>
<evidence type="ECO:0000256" key="12">
    <source>
        <dbReference type="ARBA" id="ARBA00030549"/>
    </source>
</evidence>
<feature type="domain" description="Galactose-1-phosphate uridyl transferase C-terminal" evidence="14">
    <location>
        <begin position="157"/>
        <end position="263"/>
    </location>
</feature>
<dbReference type="GO" id="GO:0008270">
    <property type="term" value="F:zinc ion binding"/>
    <property type="evidence" value="ECO:0007669"/>
    <property type="project" value="InterPro"/>
</dbReference>
<comment type="cofactor">
    <cofactor evidence="2">
        <name>Zn(2+)</name>
        <dbReference type="ChEBI" id="CHEBI:29105"/>
    </cofactor>
</comment>